<dbReference type="InterPro" id="IPR039972">
    <property type="entry name" value="Sarcoglycan_gamma/delta/zeta"/>
</dbReference>
<keyword evidence="10" id="KW-1015">Disulfide bond</keyword>
<evidence type="ECO:0000256" key="11">
    <source>
        <dbReference type="ARBA" id="ARBA00023180"/>
    </source>
</evidence>
<protein>
    <submittedName>
        <fullName evidence="14">Uncharacterized protein</fullName>
    </submittedName>
</protein>
<evidence type="ECO:0000256" key="3">
    <source>
        <dbReference type="ARBA" id="ARBA00007574"/>
    </source>
</evidence>
<keyword evidence="15" id="KW-1185">Reference proteome</keyword>
<keyword evidence="11" id="KW-0325">Glycoprotein</keyword>
<evidence type="ECO:0000256" key="8">
    <source>
        <dbReference type="ARBA" id="ARBA00022989"/>
    </source>
</evidence>
<proteinExistence type="inferred from homology"/>
<name>A0A8K0KEI6_LADFU</name>
<comment type="subcellular location">
    <subcellularLocation>
        <location evidence="2">Cell membrane</location>
        <location evidence="2">Sarcolemma</location>
        <topology evidence="2">Single-pass type II membrane protein</topology>
    </subcellularLocation>
    <subcellularLocation>
        <location evidence="1">Cytoplasm</location>
        <location evidence="1">Cytoskeleton</location>
    </subcellularLocation>
</comment>
<keyword evidence="8 13" id="KW-1133">Transmembrane helix</keyword>
<evidence type="ECO:0000313" key="14">
    <source>
        <dbReference type="EMBL" id="KAG8232883.1"/>
    </source>
</evidence>
<dbReference type="OrthoDB" id="8881719at2759"/>
<keyword evidence="12" id="KW-0206">Cytoskeleton</keyword>
<dbReference type="GO" id="GO:0005856">
    <property type="term" value="C:cytoskeleton"/>
    <property type="evidence" value="ECO:0007669"/>
    <property type="project" value="UniProtKB-SubCell"/>
</dbReference>
<gene>
    <name evidence="14" type="ORF">J437_LFUL004753</name>
</gene>
<dbReference type="AlphaFoldDB" id="A0A8K0KEI6"/>
<evidence type="ECO:0000256" key="9">
    <source>
        <dbReference type="ARBA" id="ARBA00023136"/>
    </source>
</evidence>
<evidence type="ECO:0000256" key="13">
    <source>
        <dbReference type="SAM" id="Phobius"/>
    </source>
</evidence>
<organism evidence="14 15">
    <name type="scientific">Ladona fulva</name>
    <name type="common">Scarce chaser dragonfly</name>
    <name type="synonym">Libellula fulva</name>
    <dbReference type="NCBI Taxonomy" id="123851"/>
    <lineage>
        <taxon>Eukaryota</taxon>
        <taxon>Metazoa</taxon>
        <taxon>Ecdysozoa</taxon>
        <taxon>Arthropoda</taxon>
        <taxon>Hexapoda</taxon>
        <taxon>Insecta</taxon>
        <taxon>Pterygota</taxon>
        <taxon>Palaeoptera</taxon>
        <taxon>Odonata</taxon>
        <taxon>Epiprocta</taxon>
        <taxon>Anisoptera</taxon>
        <taxon>Libelluloidea</taxon>
        <taxon>Libellulidae</taxon>
        <taxon>Ladona</taxon>
    </lineage>
</organism>
<dbReference type="PANTHER" id="PTHR12939">
    <property type="entry name" value="SARCOGLYCAN"/>
    <property type="match status" value="1"/>
</dbReference>
<dbReference type="Pfam" id="PF04790">
    <property type="entry name" value="Sarcoglycan_1"/>
    <property type="match status" value="1"/>
</dbReference>
<keyword evidence="4" id="KW-1003">Cell membrane</keyword>
<evidence type="ECO:0000256" key="2">
    <source>
        <dbReference type="ARBA" id="ARBA00004274"/>
    </source>
</evidence>
<evidence type="ECO:0000256" key="6">
    <source>
        <dbReference type="ARBA" id="ARBA00022692"/>
    </source>
</evidence>
<dbReference type="EMBL" id="KZ308665">
    <property type="protein sequence ID" value="KAG8232883.1"/>
    <property type="molecule type" value="Genomic_DNA"/>
</dbReference>
<evidence type="ECO:0000256" key="10">
    <source>
        <dbReference type="ARBA" id="ARBA00023157"/>
    </source>
</evidence>
<keyword evidence="5" id="KW-0963">Cytoplasm</keyword>
<evidence type="ECO:0000256" key="12">
    <source>
        <dbReference type="ARBA" id="ARBA00023212"/>
    </source>
</evidence>
<feature type="transmembrane region" description="Helical" evidence="13">
    <location>
        <begin position="98"/>
        <end position="121"/>
    </location>
</feature>
<evidence type="ECO:0000256" key="7">
    <source>
        <dbReference type="ARBA" id="ARBA00022968"/>
    </source>
</evidence>
<evidence type="ECO:0000313" key="15">
    <source>
        <dbReference type="Proteomes" id="UP000792457"/>
    </source>
</evidence>
<keyword evidence="7" id="KW-0735">Signal-anchor</keyword>
<dbReference type="InterPro" id="IPR006875">
    <property type="entry name" value="Sarcoglycan"/>
</dbReference>
<dbReference type="Proteomes" id="UP000792457">
    <property type="component" value="Unassembled WGS sequence"/>
</dbReference>
<evidence type="ECO:0000256" key="1">
    <source>
        <dbReference type="ARBA" id="ARBA00004245"/>
    </source>
</evidence>
<reference evidence="14" key="1">
    <citation type="submission" date="2013-04" db="EMBL/GenBank/DDBJ databases">
        <authorList>
            <person name="Qu J."/>
            <person name="Murali S.C."/>
            <person name="Bandaranaike D."/>
            <person name="Bellair M."/>
            <person name="Blankenburg K."/>
            <person name="Chao H."/>
            <person name="Dinh H."/>
            <person name="Doddapaneni H."/>
            <person name="Downs B."/>
            <person name="Dugan-Rocha S."/>
            <person name="Elkadiri S."/>
            <person name="Gnanaolivu R.D."/>
            <person name="Hernandez B."/>
            <person name="Javaid M."/>
            <person name="Jayaseelan J.C."/>
            <person name="Lee S."/>
            <person name="Li M."/>
            <person name="Ming W."/>
            <person name="Munidasa M."/>
            <person name="Muniz J."/>
            <person name="Nguyen L."/>
            <person name="Ongeri F."/>
            <person name="Osuji N."/>
            <person name="Pu L.-L."/>
            <person name="Puazo M."/>
            <person name="Qu C."/>
            <person name="Quiroz J."/>
            <person name="Raj R."/>
            <person name="Weissenberger G."/>
            <person name="Xin Y."/>
            <person name="Zou X."/>
            <person name="Han Y."/>
            <person name="Richards S."/>
            <person name="Worley K."/>
            <person name="Muzny D."/>
            <person name="Gibbs R."/>
        </authorList>
    </citation>
    <scope>NUCLEOTIDE SEQUENCE</scope>
    <source>
        <strain evidence="14">Sampled in the wild</strain>
    </source>
</reference>
<evidence type="ECO:0000256" key="4">
    <source>
        <dbReference type="ARBA" id="ARBA00022475"/>
    </source>
</evidence>
<dbReference type="PANTHER" id="PTHR12939:SF10">
    <property type="entry name" value="EG:4F1.1 PROTEIN"/>
    <property type="match status" value="1"/>
</dbReference>
<dbReference type="GO" id="GO:0060047">
    <property type="term" value="P:heart contraction"/>
    <property type="evidence" value="ECO:0007669"/>
    <property type="project" value="TreeGrafter"/>
</dbReference>
<sequence length="142" mass="15417">MWEQTRDRMRQAAGEGFGLDGALEGKMAMGEPIGKAEWNRPGVVGVLSTSPAASNSGMAAGTLGTTIRGCGGVEWSDGLGSPKCAGFRVGIYGWRKRCLYLLVLSLMVMVIVNLALTLWLLKVMEFSTVSILNFIWCKRNDR</sequence>
<dbReference type="GO" id="GO:0042383">
    <property type="term" value="C:sarcolemma"/>
    <property type="evidence" value="ECO:0007669"/>
    <property type="project" value="UniProtKB-SubCell"/>
</dbReference>
<keyword evidence="9 13" id="KW-0472">Membrane</keyword>
<dbReference type="GO" id="GO:0016012">
    <property type="term" value="C:sarcoglycan complex"/>
    <property type="evidence" value="ECO:0007669"/>
    <property type="project" value="InterPro"/>
</dbReference>
<comment type="caution">
    <text evidence="14">The sequence shown here is derived from an EMBL/GenBank/DDBJ whole genome shotgun (WGS) entry which is preliminary data.</text>
</comment>
<evidence type="ECO:0000256" key="5">
    <source>
        <dbReference type="ARBA" id="ARBA00022490"/>
    </source>
</evidence>
<reference evidence="14" key="2">
    <citation type="submission" date="2017-10" db="EMBL/GenBank/DDBJ databases">
        <title>Ladona fulva Genome sequencing and assembly.</title>
        <authorList>
            <person name="Murali S."/>
            <person name="Richards S."/>
            <person name="Bandaranaike D."/>
            <person name="Bellair M."/>
            <person name="Blankenburg K."/>
            <person name="Chao H."/>
            <person name="Dinh H."/>
            <person name="Doddapaneni H."/>
            <person name="Dugan-Rocha S."/>
            <person name="Elkadiri S."/>
            <person name="Gnanaolivu R."/>
            <person name="Hernandez B."/>
            <person name="Skinner E."/>
            <person name="Javaid M."/>
            <person name="Lee S."/>
            <person name="Li M."/>
            <person name="Ming W."/>
            <person name="Munidasa M."/>
            <person name="Muniz J."/>
            <person name="Nguyen L."/>
            <person name="Hughes D."/>
            <person name="Osuji N."/>
            <person name="Pu L.-L."/>
            <person name="Puazo M."/>
            <person name="Qu C."/>
            <person name="Quiroz J."/>
            <person name="Raj R."/>
            <person name="Weissenberger G."/>
            <person name="Xin Y."/>
            <person name="Zou X."/>
            <person name="Han Y."/>
            <person name="Worley K."/>
            <person name="Muzny D."/>
            <person name="Gibbs R."/>
        </authorList>
    </citation>
    <scope>NUCLEOTIDE SEQUENCE</scope>
    <source>
        <strain evidence="14">Sampled in the wild</strain>
    </source>
</reference>
<keyword evidence="6 13" id="KW-0812">Transmembrane</keyword>
<accession>A0A8K0KEI6</accession>
<comment type="similarity">
    <text evidence="3">Belongs to the sarcoglycan beta/delta/gamma/zeta family.</text>
</comment>